<feature type="region of interest" description="Disordered" evidence="1">
    <location>
        <begin position="280"/>
        <end position="337"/>
    </location>
</feature>
<name>A0A0K2ZFK7_9XANT</name>
<dbReference type="Proteomes" id="UP000045978">
    <property type="component" value="Unassembled WGS sequence"/>
</dbReference>
<evidence type="ECO:0000313" key="3">
    <source>
        <dbReference type="Proteomes" id="UP000045978"/>
    </source>
</evidence>
<gene>
    <name evidence="2" type="ORF">XTPLMG730_0803</name>
</gene>
<organism evidence="2 3">
    <name type="scientific">Xanthomonas graminis pv. phlei</name>
    <dbReference type="NCBI Taxonomy" id="487906"/>
    <lineage>
        <taxon>Bacteria</taxon>
        <taxon>Pseudomonadati</taxon>
        <taxon>Pseudomonadota</taxon>
        <taxon>Gammaproteobacteria</taxon>
        <taxon>Lysobacterales</taxon>
        <taxon>Lysobacteraceae</taxon>
        <taxon>Xanthomonas</taxon>
        <taxon>Xanthomonas translucens group</taxon>
        <taxon>Xanthomonas graminis</taxon>
    </lineage>
</organism>
<dbReference type="AlphaFoldDB" id="A0A0K2ZFK7"/>
<protein>
    <submittedName>
        <fullName evidence="2">Uncharacterized protein</fullName>
    </submittedName>
</protein>
<accession>A0A0K2ZFK7</accession>
<feature type="region of interest" description="Disordered" evidence="1">
    <location>
        <begin position="234"/>
        <end position="258"/>
    </location>
</feature>
<evidence type="ECO:0000256" key="1">
    <source>
        <dbReference type="SAM" id="MobiDB-lite"/>
    </source>
</evidence>
<feature type="compositionally biased region" description="Basic and acidic residues" evidence="1">
    <location>
        <begin position="327"/>
        <end position="337"/>
    </location>
</feature>
<feature type="compositionally biased region" description="Basic and acidic residues" evidence="1">
    <location>
        <begin position="291"/>
        <end position="302"/>
    </location>
</feature>
<reference evidence="2 3" key="1">
    <citation type="submission" date="2015-07" db="EMBL/GenBank/DDBJ databases">
        <authorList>
            <person name="Noorani M."/>
        </authorList>
    </citation>
    <scope>NUCLEOTIDE SEQUENCE [LARGE SCALE GENOMIC DNA]</scope>
    <source>
        <strain evidence="2">LMG730</strain>
    </source>
</reference>
<evidence type="ECO:0000313" key="2">
    <source>
        <dbReference type="EMBL" id="CTP84491.1"/>
    </source>
</evidence>
<dbReference type="EMBL" id="CXOJ01000013">
    <property type="protein sequence ID" value="CTP84491.1"/>
    <property type="molecule type" value="Genomic_DNA"/>
</dbReference>
<sequence length="337" mass="35152">MRALTSPLDHFRRHRRDRAGERFAGTAGQLRRHADRQVAGEALRHLDLQFELGQVDHAQHRRVGGDVGVLRHLHLADLADLAVERRAQSEQIDLSLHLGDHRALALGEQALVARVQAGALGLQAGILLRMAHRDVGLLQRVLRLGQFHLRHCAAVVAALVAFQVAAGGLPLDLRLVHQLAGIGAGQHRIQVGAAGFGFQAGQRGLFQGQLAAQFGAVDLGQCLALPDHVAGDHLQGHGAAGDRVQGGAVGGDQAPVGGDVADQVAAADRGDTHALRVEGTAAGDPAARGESNAEQHRQRDQCGPEPAAPDGGGAGAGENLVLGGSVADHRSGRRSGE</sequence>
<proteinExistence type="predicted"/>